<dbReference type="STRING" id="1255043.TVNIR_3547"/>
<dbReference type="InterPro" id="IPR050101">
    <property type="entry name" value="CinA"/>
</dbReference>
<dbReference type="Gene3D" id="3.40.980.10">
    <property type="entry name" value="MoaB/Mog-like domain"/>
    <property type="match status" value="1"/>
</dbReference>
<dbReference type="InterPro" id="IPR001453">
    <property type="entry name" value="MoaB/Mog_dom"/>
</dbReference>
<dbReference type="SUPFAM" id="SSF53218">
    <property type="entry name" value="Molybdenum cofactor biosynthesis proteins"/>
    <property type="match status" value="1"/>
</dbReference>
<name>L0E1Q7_THIND</name>
<dbReference type="Pfam" id="PF00994">
    <property type="entry name" value="MoCF_biosynth"/>
    <property type="match status" value="1"/>
</dbReference>
<dbReference type="KEGG" id="tni:TVNIR_3547"/>
<dbReference type="EMBL" id="CP003989">
    <property type="protein sequence ID" value="AGA35177.1"/>
    <property type="molecule type" value="Genomic_DNA"/>
</dbReference>
<dbReference type="CDD" id="cd00885">
    <property type="entry name" value="cinA"/>
    <property type="match status" value="1"/>
</dbReference>
<accession>L0E1Q7</accession>
<evidence type="ECO:0000313" key="2">
    <source>
        <dbReference type="EMBL" id="AGA35177.1"/>
    </source>
</evidence>
<dbReference type="SMART" id="SM00852">
    <property type="entry name" value="MoCF_biosynth"/>
    <property type="match status" value="1"/>
</dbReference>
<gene>
    <name evidence="2" type="ordered locus">TVNIR_3547</name>
</gene>
<dbReference type="HOGENOM" id="CLU_2014224_0_0_6"/>
<keyword evidence="3" id="KW-1185">Reference proteome</keyword>
<dbReference type="Proteomes" id="UP000010809">
    <property type="component" value="Chromosome"/>
</dbReference>
<reference evidence="2" key="1">
    <citation type="submission" date="2015-12" db="EMBL/GenBank/DDBJ databases">
        <authorList>
            <person name="Tikhonova T.V."/>
            <person name="Pavlov A.R."/>
            <person name="Beletsky A.V."/>
            <person name="Mardanov A.V."/>
            <person name="Sorokin D.Y."/>
            <person name="Ravin N.V."/>
            <person name="Popov V.O."/>
        </authorList>
    </citation>
    <scope>NUCLEOTIDE SEQUENCE</scope>
    <source>
        <strain evidence="2">DSM 14787</strain>
    </source>
</reference>
<protein>
    <submittedName>
        <fullName evidence="2">Molybdopterin-binding protein</fullName>
    </submittedName>
</protein>
<sequence>MAETEIGAVIIGDELLSGKRRDRHQAALIAALAERGLELAWVRIVGDDAGLLTATFRETTRRDAWVFSFGGIGATPDDRTRACLARALGRPLVRHPEFVALLEGRFGAEAYPNRVLMADLPGGGGLIPNPVNGVPGFHCERHFCVPGFPVMAEPMARWVLAEYLARLAPAQAPVERSLRVHGIPESRLVPLLNDFEARYPELRISSLPGSVGDVPRVELGVRGAPAPVAAAFEELRQALVAGGLVAGEHEIEWLSGGTPPSV</sequence>
<evidence type="ECO:0000259" key="1">
    <source>
        <dbReference type="SMART" id="SM00852"/>
    </source>
</evidence>
<dbReference type="InterPro" id="IPR036425">
    <property type="entry name" value="MoaB/Mog-like_dom_sf"/>
</dbReference>
<dbReference type="AlphaFoldDB" id="L0E1Q7"/>
<evidence type="ECO:0000313" key="3">
    <source>
        <dbReference type="Proteomes" id="UP000010809"/>
    </source>
</evidence>
<feature type="domain" description="MoaB/Mog" evidence="1">
    <location>
        <begin position="7"/>
        <end position="166"/>
    </location>
</feature>
<proteinExistence type="predicted"/>
<organism evidence="2 3">
    <name type="scientific">Thioalkalivibrio nitratireducens (strain DSM 14787 / UNIQEM 213 / ALEN2)</name>
    <dbReference type="NCBI Taxonomy" id="1255043"/>
    <lineage>
        <taxon>Bacteria</taxon>
        <taxon>Pseudomonadati</taxon>
        <taxon>Pseudomonadota</taxon>
        <taxon>Gammaproteobacteria</taxon>
        <taxon>Chromatiales</taxon>
        <taxon>Ectothiorhodospiraceae</taxon>
        <taxon>Thioalkalivibrio</taxon>
    </lineage>
</organism>
<dbReference type="eggNOG" id="COG1058">
    <property type="taxonomic scope" value="Bacteria"/>
</dbReference>
<dbReference type="PANTHER" id="PTHR13939">
    <property type="entry name" value="NICOTINAMIDE-NUCLEOTIDE AMIDOHYDROLASE PNCC"/>
    <property type="match status" value="1"/>
</dbReference>
<dbReference type="PANTHER" id="PTHR13939:SF0">
    <property type="entry name" value="NMN AMIDOHYDROLASE-LIKE PROTEIN YFAY"/>
    <property type="match status" value="1"/>
</dbReference>
<dbReference type="PATRIC" id="fig|1255043.3.peg.3579"/>